<dbReference type="CDD" id="cd24066">
    <property type="entry name" value="ASKHA_NBD_ROK_EcFRK-like"/>
    <property type="match status" value="1"/>
</dbReference>
<dbReference type="Gene3D" id="3.30.420.40">
    <property type="match status" value="2"/>
</dbReference>
<organism evidence="2 3">
    <name type="scientific">Parendozoicomonas callyspongiae</name>
    <dbReference type="NCBI Taxonomy" id="2942213"/>
    <lineage>
        <taxon>Bacteria</taxon>
        <taxon>Pseudomonadati</taxon>
        <taxon>Pseudomonadota</taxon>
        <taxon>Gammaproteobacteria</taxon>
        <taxon>Oceanospirillales</taxon>
        <taxon>Endozoicomonadaceae</taxon>
        <taxon>Parendozoicomonas</taxon>
    </lineage>
</organism>
<name>A0ABT0PHI2_9GAMM</name>
<reference evidence="2 3" key="1">
    <citation type="submission" date="2022-05" db="EMBL/GenBank/DDBJ databases">
        <authorList>
            <person name="Park J.-S."/>
        </authorList>
    </citation>
    <scope>NUCLEOTIDE SEQUENCE [LARGE SCALE GENOMIC DNA]</scope>
    <source>
        <strain evidence="2 3">2012CJ34-2</strain>
    </source>
</reference>
<keyword evidence="1" id="KW-0119">Carbohydrate metabolism</keyword>
<dbReference type="InterPro" id="IPR000600">
    <property type="entry name" value="ROK"/>
</dbReference>
<dbReference type="Pfam" id="PF00480">
    <property type="entry name" value="ROK"/>
    <property type="match status" value="1"/>
</dbReference>
<evidence type="ECO:0000313" key="3">
    <source>
        <dbReference type="Proteomes" id="UP001203338"/>
    </source>
</evidence>
<dbReference type="PROSITE" id="PS01125">
    <property type="entry name" value="ROK"/>
    <property type="match status" value="1"/>
</dbReference>
<keyword evidence="3" id="KW-1185">Reference proteome</keyword>
<dbReference type="SUPFAM" id="SSF53067">
    <property type="entry name" value="Actin-like ATPase domain"/>
    <property type="match status" value="1"/>
</dbReference>
<evidence type="ECO:0000256" key="1">
    <source>
        <dbReference type="ARBA" id="ARBA00023277"/>
    </source>
</evidence>
<sequence>MHIGFDVGGTKTEIIVIDKHGETHFSKRISTVHNYQSFIDCIIELTSEAEQAVNGACTVGLGIPGVVNPKNGLVKNANSTFLNGKPLQKDLSEKLQRTVQIANDANCFALSEAKDGAGASGSVVFGVILGTGCGGGIIVDKKIITGLNANAGEWGHNPLPCHSLEKDGDTPRCFCGRFHCLEQFISGTGFARQYNNIAQTQLKAPEIMDLVKQGDKYAARTYHLYIDQLARALAGIINILDPDTIVIGGGMSNINCIYEDVIKVIPLYTITPDIDINILKARFGDSSGIRGAAWLGKN</sequence>
<comment type="caution">
    <text evidence="2">The sequence shown here is derived from an EMBL/GenBank/DDBJ whole genome shotgun (WGS) entry which is preliminary data.</text>
</comment>
<dbReference type="PANTHER" id="PTHR18964:SF174">
    <property type="entry name" value="D-ALLOSE KINASE-RELATED"/>
    <property type="match status" value="1"/>
</dbReference>
<accession>A0ABT0PHI2</accession>
<dbReference type="EMBL" id="JAMFLX010000016">
    <property type="protein sequence ID" value="MCL6270790.1"/>
    <property type="molecule type" value="Genomic_DNA"/>
</dbReference>
<proteinExistence type="predicted"/>
<protein>
    <submittedName>
        <fullName evidence="2">ROK family protein</fullName>
    </submittedName>
</protein>
<gene>
    <name evidence="2" type="ORF">M3P05_12735</name>
</gene>
<dbReference type="RefSeq" id="WP_249700075.1">
    <property type="nucleotide sequence ID" value="NZ_JAMFLX010000016.1"/>
</dbReference>
<dbReference type="InterPro" id="IPR049874">
    <property type="entry name" value="ROK_cs"/>
</dbReference>
<evidence type="ECO:0000313" key="2">
    <source>
        <dbReference type="EMBL" id="MCL6270790.1"/>
    </source>
</evidence>
<dbReference type="InterPro" id="IPR043129">
    <property type="entry name" value="ATPase_NBD"/>
</dbReference>
<dbReference type="Proteomes" id="UP001203338">
    <property type="component" value="Unassembled WGS sequence"/>
</dbReference>
<dbReference type="PANTHER" id="PTHR18964">
    <property type="entry name" value="ROK (REPRESSOR, ORF, KINASE) FAMILY"/>
    <property type="match status" value="1"/>
</dbReference>